<feature type="compositionally biased region" description="Basic residues" evidence="1">
    <location>
        <begin position="492"/>
        <end position="511"/>
    </location>
</feature>
<feature type="compositionally biased region" description="Low complexity" evidence="1">
    <location>
        <begin position="554"/>
        <end position="563"/>
    </location>
</feature>
<name>A0A8G0PEW8_9HYPO</name>
<feature type="region of interest" description="Disordered" evidence="1">
    <location>
        <begin position="145"/>
        <end position="175"/>
    </location>
</feature>
<organism evidence="2 3">
    <name type="scientific">Trichoderma simmonsii</name>
    <dbReference type="NCBI Taxonomy" id="1491479"/>
    <lineage>
        <taxon>Eukaryota</taxon>
        <taxon>Fungi</taxon>
        <taxon>Dikarya</taxon>
        <taxon>Ascomycota</taxon>
        <taxon>Pezizomycotina</taxon>
        <taxon>Sordariomycetes</taxon>
        <taxon>Hypocreomycetidae</taxon>
        <taxon>Hypocreales</taxon>
        <taxon>Hypocreaceae</taxon>
        <taxon>Trichoderma</taxon>
    </lineage>
</organism>
<evidence type="ECO:0000313" key="3">
    <source>
        <dbReference type="Proteomes" id="UP000826661"/>
    </source>
</evidence>
<evidence type="ECO:0000313" key="2">
    <source>
        <dbReference type="EMBL" id="QYS96689.1"/>
    </source>
</evidence>
<feature type="region of interest" description="Disordered" evidence="1">
    <location>
        <begin position="435"/>
        <end position="563"/>
    </location>
</feature>
<dbReference type="Proteomes" id="UP000826661">
    <property type="component" value="Chromosome II"/>
</dbReference>
<protein>
    <submittedName>
        <fullName evidence="2">Ankyrin 2,3/unc44</fullName>
    </submittedName>
</protein>
<evidence type="ECO:0000256" key="1">
    <source>
        <dbReference type="SAM" id="MobiDB-lite"/>
    </source>
</evidence>
<gene>
    <name evidence="2" type="ORF">H0G86_003929</name>
</gene>
<proteinExistence type="predicted"/>
<dbReference type="AlphaFoldDB" id="A0A8G0PEW8"/>
<dbReference type="EMBL" id="CP075865">
    <property type="protein sequence ID" value="QYS96689.1"/>
    <property type="molecule type" value="Genomic_DNA"/>
</dbReference>
<feature type="compositionally biased region" description="Polar residues" evidence="1">
    <location>
        <begin position="517"/>
        <end position="526"/>
    </location>
</feature>
<sequence>MLPCSSCIGPCNVGCLLFSLYPEYIFNVQRIPIIFPILTVTPAISHFPTRPGTMPATSSVRDETPTYTAEDLLSLDDGQFTEFVKRCERPEGGYDFSSASDLHLMVESRRQLLFEKLRTAMRQLAKTTEPTLDIDTLTKRLLDVAEGPNTPRKYTRRGSRDRNTNSTLSPSSSDDRDMELLRLEELLQYGGRPVALDIASLTESERKKLPWLSDPYSWSSDEVPKFFAVQADRWWDFIKWQVDNRGTEAEVGDYGFPQYLEAHRRQGLRERYPESGPEYDESTARMWESTPKYCEVPGGSFQAYQEAVKKRLASHNFTREFRLEADPRQQDTWTTWVEYLNFEYFERDRLAALLMRLEQDYINAWDKFLVVDSSRFDAFGRPLAEPEDNFGALQQRVDIFIRDTYPYRSKEPFFRHQRVLTRWILEQLSLIEAETKQQRTTKDCGQTKFTSSKKRKQAEDDEADDEESGRSLKRSKQDGVSGQIPAQQLSRGRPKNFTKARASKRGARKSRLPGQPASPQENTKLGSQKSQSSKRRSCAEAIVLPPPIRRRSQRLQARLQERL</sequence>
<feature type="compositionally biased region" description="Polar residues" evidence="1">
    <location>
        <begin position="478"/>
        <end position="490"/>
    </location>
</feature>
<keyword evidence="3" id="KW-1185">Reference proteome</keyword>
<reference evidence="2 3" key="1">
    <citation type="journal article" date="2021" name="BMC Genomics">
        <title>Telomere-to-telomere genome assembly of asparaginase-producing Trichoderma simmonsii.</title>
        <authorList>
            <person name="Chung D."/>
            <person name="Kwon Y.M."/>
            <person name="Yang Y."/>
        </authorList>
    </citation>
    <scope>NUCLEOTIDE SEQUENCE [LARGE SCALE GENOMIC DNA]</scope>
    <source>
        <strain evidence="2 3">GH-Sj1</strain>
    </source>
</reference>
<accession>A0A8G0PEW8</accession>